<proteinExistence type="inferred from homology"/>
<feature type="transmembrane region" description="Helical" evidence="13">
    <location>
        <begin position="14"/>
        <end position="34"/>
    </location>
</feature>
<dbReference type="EMBL" id="CZBX01000002">
    <property type="protein sequence ID" value="CUQ82231.1"/>
    <property type="molecule type" value="Genomic_DNA"/>
</dbReference>
<dbReference type="GO" id="GO:0042910">
    <property type="term" value="F:xenobiotic transmembrane transporter activity"/>
    <property type="evidence" value="ECO:0007669"/>
    <property type="project" value="InterPro"/>
</dbReference>
<evidence type="ECO:0000256" key="6">
    <source>
        <dbReference type="ARBA" id="ARBA00022449"/>
    </source>
</evidence>
<keyword evidence="8 13" id="KW-0812">Transmembrane</keyword>
<evidence type="ECO:0000256" key="5">
    <source>
        <dbReference type="ARBA" id="ARBA00022448"/>
    </source>
</evidence>
<comment type="similarity">
    <text evidence="3">Belongs to the multi antimicrobial extrusion (MATE) (TC 2.A.66.1) family.</text>
</comment>
<feature type="transmembrane region" description="Helical" evidence="13">
    <location>
        <begin position="384"/>
        <end position="406"/>
    </location>
</feature>
<reference evidence="14 15" key="1">
    <citation type="submission" date="2015-09" db="EMBL/GenBank/DDBJ databases">
        <authorList>
            <consortium name="Pathogen Informatics"/>
        </authorList>
    </citation>
    <scope>NUCLEOTIDE SEQUENCE [LARGE SCALE GENOMIC DNA]</scope>
    <source>
        <strain evidence="14 15">2789STDY5834889</strain>
    </source>
</reference>
<dbReference type="OrthoDB" id="9776324at2"/>
<keyword evidence="7" id="KW-1003">Cell membrane</keyword>
<keyword evidence="5" id="KW-0813">Transport</keyword>
<evidence type="ECO:0000313" key="14">
    <source>
        <dbReference type="EMBL" id="CUQ82231.1"/>
    </source>
</evidence>
<organism evidence="14 15">
    <name type="scientific">[Ruminococcus] torques</name>
    <dbReference type="NCBI Taxonomy" id="33039"/>
    <lineage>
        <taxon>Bacteria</taxon>
        <taxon>Bacillati</taxon>
        <taxon>Bacillota</taxon>
        <taxon>Clostridia</taxon>
        <taxon>Lachnospirales</taxon>
        <taxon>Lachnospiraceae</taxon>
        <taxon>Mediterraneibacter</taxon>
    </lineage>
</organism>
<feature type="transmembrane region" description="Helical" evidence="13">
    <location>
        <begin position="54"/>
        <end position="80"/>
    </location>
</feature>
<dbReference type="InterPro" id="IPR050222">
    <property type="entry name" value="MATE_MdtK"/>
</dbReference>
<feature type="transmembrane region" description="Helical" evidence="13">
    <location>
        <begin position="195"/>
        <end position="216"/>
    </location>
</feature>
<comment type="subcellular location">
    <subcellularLocation>
        <location evidence="2">Cell membrane</location>
        <topology evidence="2">Multi-pass membrane protein</topology>
    </subcellularLocation>
</comment>
<dbReference type="Pfam" id="PF01554">
    <property type="entry name" value="MatE"/>
    <property type="match status" value="2"/>
</dbReference>
<accession>A0A174ZDW7</accession>
<evidence type="ECO:0000256" key="3">
    <source>
        <dbReference type="ARBA" id="ARBA00010199"/>
    </source>
</evidence>
<evidence type="ECO:0000256" key="11">
    <source>
        <dbReference type="ARBA" id="ARBA00023136"/>
    </source>
</evidence>
<gene>
    <name evidence="14" type="primary">mepA_3</name>
    <name evidence="14" type="ORF">ERS852502_00442</name>
</gene>
<keyword evidence="9 13" id="KW-1133">Transmembrane helix</keyword>
<evidence type="ECO:0000256" key="2">
    <source>
        <dbReference type="ARBA" id="ARBA00004651"/>
    </source>
</evidence>
<feature type="transmembrane region" description="Helical" evidence="13">
    <location>
        <begin position="236"/>
        <end position="261"/>
    </location>
</feature>
<dbReference type="PANTHER" id="PTHR43298:SF2">
    <property type="entry name" value="FMN_FAD EXPORTER YEEO-RELATED"/>
    <property type="match status" value="1"/>
</dbReference>
<feature type="transmembrane region" description="Helical" evidence="13">
    <location>
        <begin position="412"/>
        <end position="433"/>
    </location>
</feature>
<feature type="transmembrane region" description="Helical" evidence="13">
    <location>
        <begin position="133"/>
        <end position="158"/>
    </location>
</feature>
<dbReference type="Proteomes" id="UP000078383">
    <property type="component" value="Unassembled WGS sequence"/>
</dbReference>
<dbReference type="GO" id="GO:0005886">
    <property type="term" value="C:plasma membrane"/>
    <property type="evidence" value="ECO:0007669"/>
    <property type="project" value="UniProtKB-SubCell"/>
</dbReference>
<evidence type="ECO:0000256" key="12">
    <source>
        <dbReference type="ARBA" id="ARBA00031636"/>
    </source>
</evidence>
<dbReference type="AlphaFoldDB" id="A0A174ZDW7"/>
<feature type="transmembrane region" description="Helical" evidence="13">
    <location>
        <begin position="165"/>
        <end position="183"/>
    </location>
</feature>
<keyword evidence="11 13" id="KW-0472">Membrane</keyword>
<dbReference type="RefSeq" id="WP_055170849.1">
    <property type="nucleotide sequence ID" value="NZ_CZBX01000002.1"/>
</dbReference>
<comment type="function">
    <text evidence="1">Multidrug efflux pump.</text>
</comment>
<feature type="transmembrane region" description="Helical" evidence="13">
    <location>
        <begin position="92"/>
        <end position="113"/>
    </location>
</feature>
<dbReference type="InterPro" id="IPR048279">
    <property type="entry name" value="MdtK-like"/>
</dbReference>
<dbReference type="NCBIfam" id="TIGR00797">
    <property type="entry name" value="matE"/>
    <property type="match status" value="1"/>
</dbReference>
<evidence type="ECO:0000256" key="10">
    <source>
        <dbReference type="ARBA" id="ARBA00023065"/>
    </source>
</evidence>
<evidence type="ECO:0000256" key="7">
    <source>
        <dbReference type="ARBA" id="ARBA00022475"/>
    </source>
</evidence>
<dbReference type="PIRSF" id="PIRSF006603">
    <property type="entry name" value="DinF"/>
    <property type="match status" value="1"/>
</dbReference>
<evidence type="ECO:0000256" key="9">
    <source>
        <dbReference type="ARBA" id="ARBA00022989"/>
    </source>
</evidence>
<evidence type="ECO:0000313" key="15">
    <source>
        <dbReference type="Proteomes" id="UP000078383"/>
    </source>
</evidence>
<name>A0A174ZDW7_9FIRM</name>
<evidence type="ECO:0000256" key="1">
    <source>
        <dbReference type="ARBA" id="ARBA00003408"/>
    </source>
</evidence>
<evidence type="ECO:0000256" key="13">
    <source>
        <dbReference type="SAM" id="Phobius"/>
    </source>
</evidence>
<protein>
    <recommendedName>
        <fullName evidence="4">Probable multidrug resistance protein NorM</fullName>
    </recommendedName>
    <alternativeName>
        <fullName evidence="12">Multidrug-efflux transporter</fullName>
    </alternativeName>
</protein>
<dbReference type="InterPro" id="IPR002528">
    <property type="entry name" value="MATE_fam"/>
</dbReference>
<dbReference type="GO" id="GO:0006811">
    <property type="term" value="P:monoatomic ion transport"/>
    <property type="evidence" value="ECO:0007669"/>
    <property type="project" value="UniProtKB-KW"/>
</dbReference>
<evidence type="ECO:0000256" key="4">
    <source>
        <dbReference type="ARBA" id="ARBA00020268"/>
    </source>
</evidence>
<feature type="transmembrane region" description="Helical" evidence="13">
    <location>
        <begin position="350"/>
        <end position="372"/>
    </location>
</feature>
<keyword evidence="10" id="KW-0406">Ion transport</keyword>
<keyword evidence="6" id="KW-0050">Antiport</keyword>
<dbReference type="PANTHER" id="PTHR43298">
    <property type="entry name" value="MULTIDRUG RESISTANCE PROTEIN NORM-RELATED"/>
    <property type="match status" value="1"/>
</dbReference>
<dbReference type="GO" id="GO:0015297">
    <property type="term" value="F:antiporter activity"/>
    <property type="evidence" value="ECO:0007669"/>
    <property type="project" value="UniProtKB-KW"/>
</dbReference>
<dbReference type="CDD" id="cd13138">
    <property type="entry name" value="MATE_yoeA_like"/>
    <property type="match status" value="1"/>
</dbReference>
<sequence>MITDLTKEHPNKTLWRFLLPMLFSVMFQQIYNIADSMIAGRFAGENALAAVGASYPITIIFMAFAVGMNLGASVVVSRLFGAEDRGGVKRAVTTAFLSSMVLGIMLTLFGYFFNHQMMRWIRTPQNIMADGVLYLKIYIFGIIFLMLYNVCTGVFTALGDSKTPLYFLLGSSAGNIILDYIFVAKFQWGVSGVAWATFIAQGVSAVLALVTLLGRLQKFAGEEKQPWFDKKLFAQIMAIAIPSILQQSVLSVGNLFVQGIVNQFGSAVVAGYSGAIKLNTFAINIFMTLGSCLSSYTAQNIGAGKKERIPLGFRTGLKLSELTALPFVILYFVFSRQMMGLFLGAESVEAISAGMAFLKIVSPWYFMIAIKLMTDGIIRGSGAMVYFVVATVPDLILRIGFALVLTKSFGSTGIWMAWPFGWIVATTLTLIFYRKLGYKNDKSSDF</sequence>
<evidence type="ECO:0000256" key="8">
    <source>
        <dbReference type="ARBA" id="ARBA00022692"/>
    </source>
</evidence>